<dbReference type="GO" id="GO:0016226">
    <property type="term" value="P:iron-sulfur cluster assembly"/>
    <property type="evidence" value="ECO:0007669"/>
    <property type="project" value="TreeGrafter"/>
</dbReference>
<evidence type="ECO:0000313" key="3">
    <source>
        <dbReference type="Proteomes" id="UP000293162"/>
    </source>
</evidence>
<dbReference type="Pfam" id="PF01521">
    <property type="entry name" value="Fe-S_biosyn"/>
    <property type="match status" value="1"/>
</dbReference>
<accession>A0A4V1ZDW2</accession>
<dbReference type="GO" id="GO:0005737">
    <property type="term" value="C:cytoplasm"/>
    <property type="evidence" value="ECO:0007669"/>
    <property type="project" value="TreeGrafter"/>
</dbReference>
<dbReference type="PANTHER" id="PTHR10072">
    <property type="entry name" value="IRON-SULFUR CLUSTER ASSEMBLY PROTEIN"/>
    <property type="match status" value="1"/>
</dbReference>
<proteinExistence type="predicted"/>
<reference evidence="2 3" key="1">
    <citation type="submission" date="2019-02" db="EMBL/GenBank/DDBJ databases">
        <title>Bacterial novel species Emticicia sp. 17J42-9 isolated from soil.</title>
        <authorList>
            <person name="Jung H.-Y."/>
        </authorList>
    </citation>
    <scope>NUCLEOTIDE SEQUENCE [LARGE SCALE GENOMIC DNA]</scope>
    <source>
        <strain evidence="2 3">17J42-9</strain>
    </source>
</reference>
<evidence type="ECO:0000313" key="2">
    <source>
        <dbReference type="EMBL" id="RYU97550.1"/>
    </source>
</evidence>
<dbReference type="InterPro" id="IPR050322">
    <property type="entry name" value="Fe-S_cluster_asmbl/transfer"/>
</dbReference>
<sequence>MIVFTEIAKEEISKTLNSPQVPDGYALRIGLKGGACSANYLLGLDKATEQDEVYEVDGVKVVIDRKHLMYLIGVKIDYTQTEAGMGFVILKD</sequence>
<dbReference type="RefSeq" id="WP_130018874.1">
    <property type="nucleotide sequence ID" value="NZ_SEWF01000001.1"/>
</dbReference>
<dbReference type="PANTHER" id="PTHR10072:SF41">
    <property type="entry name" value="IRON-SULFUR CLUSTER ASSEMBLY 1 HOMOLOG, MITOCHONDRIAL"/>
    <property type="match status" value="1"/>
</dbReference>
<comment type="caution">
    <text evidence="2">The sequence shown here is derived from an EMBL/GenBank/DDBJ whole genome shotgun (WGS) entry which is preliminary data.</text>
</comment>
<keyword evidence="3" id="KW-1185">Reference proteome</keyword>
<gene>
    <name evidence="2" type="ORF">EWM59_00060</name>
</gene>
<dbReference type="AlphaFoldDB" id="A0A4V1ZDW2"/>
<dbReference type="Gene3D" id="2.60.300.12">
    <property type="entry name" value="HesB-like domain"/>
    <property type="match status" value="1"/>
</dbReference>
<dbReference type="GO" id="GO:0051537">
    <property type="term" value="F:2 iron, 2 sulfur cluster binding"/>
    <property type="evidence" value="ECO:0007669"/>
    <property type="project" value="TreeGrafter"/>
</dbReference>
<dbReference type="InterPro" id="IPR000361">
    <property type="entry name" value="ATAP_core_dom"/>
</dbReference>
<dbReference type="InterPro" id="IPR035903">
    <property type="entry name" value="HesB-like_dom_sf"/>
</dbReference>
<dbReference type="Proteomes" id="UP000293162">
    <property type="component" value="Unassembled WGS sequence"/>
</dbReference>
<organism evidence="2 3">
    <name type="scientific">Emticicia agri</name>
    <dbReference type="NCBI Taxonomy" id="2492393"/>
    <lineage>
        <taxon>Bacteria</taxon>
        <taxon>Pseudomonadati</taxon>
        <taxon>Bacteroidota</taxon>
        <taxon>Cytophagia</taxon>
        <taxon>Cytophagales</taxon>
        <taxon>Leadbetterellaceae</taxon>
        <taxon>Emticicia</taxon>
    </lineage>
</organism>
<name>A0A4V1ZDW2_9BACT</name>
<evidence type="ECO:0000259" key="1">
    <source>
        <dbReference type="Pfam" id="PF01521"/>
    </source>
</evidence>
<protein>
    <submittedName>
        <fullName evidence="2">Iron-sulfur cluster assembly accessory protein</fullName>
    </submittedName>
</protein>
<dbReference type="EMBL" id="SEWF01000001">
    <property type="protein sequence ID" value="RYU97550.1"/>
    <property type="molecule type" value="Genomic_DNA"/>
</dbReference>
<feature type="domain" description="Core" evidence="1">
    <location>
        <begin position="2"/>
        <end position="87"/>
    </location>
</feature>
<dbReference type="OrthoDB" id="9801228at2"/>
<dbReference type="SUPFAM" id="SSF89360">
    <property type="entry name" value="HesB-like domain"/>
    <property type="match status" value="1"/>
</dbReference>